<dbReference type="InterPro" id="IPR028083">
    <property type="entry name" value="Spt6_acidic_N_dom"/>
</dbReference>
<dbReference type="GO" id="GO:0008023">
    <property type="term" value="C:transcription elongation factor complex"/>
    <property type="evidence" value="ECO:0007669"/>
    <property type="project" value="TreeGrafter"/>
</dbReference>
<feature type="compositionally biased region" description="Acidic residues" evidence="1">
    <location>
        <begin position="167"/>
        <end position="182"/>
    </location>
</feature>
<dbReference type="PANTHER" id="PTHR10145">
    <property type="entry name" value="TRANSCRIPTION ELONGATION FACTOR SPT6"/>
    <property type="match status" value="1"/>
</dbReference>
<feature type="compositionally biased region" description="Acidic residues" evidence="1">
    <location>
        <begin position="142"/>
        <end position="151"/>
    </location>
</feature>
<organism evidence="3 4">
    <name type="scientific">Cryomyces minteri</name>
    <dbReference type="NCBI Taxonomy" id="331657"/>
    <lineage>
        <taxon>Eukaryota</taxon>
        <taxon>Fungi</taxon>
        <taxon>Dikarya</taxon>
        <taxon>Ascomycota</taxon>
        <taxon>Pezizomycotina</taxon>
        <taxon>Dothideomycetes</taxon>
        <taxon>Dothideomycetes incertae sedis</taxon>
        <taxon>Cryomyces</taxon>
    </lineage>
</organism>
<dbReference type="AlphaFoldDB" id="A0A4U0WDV9"/>
<keyword evidence="4" id="KW-1185">Reference proteome</keyword>
<dbReference type="InterPro" id="IPR017072">
    <property type="entry name" value="TF_Spt6"/>
</dbReference>
<feature type="compositionally biased region" description="Acidic residues" evidence="1">
    <location>
        <begin position="14"/>
        <end position="26"/>
    </location>
</feature>
<dbReference type="GO" id="GO:0042393">
    <property type="term" value="F:histone binding"/>
    <property type="evidence" value="ECO:0007669"/>
    <property type="project" value="TreeGrafter"/>
</dbReference>
<dbReference type="GO" id="GO:0140673">
    <property type="term" value="P:transcription elongation-coupled chromatin remodeling"/>
    <property type="evidence" value="ECO:0007669"/>
    <property type="project" value="InterPro"/>
</dbReference>
<evidence type="ECO:0000313" key="3">
    <source>
        <dbReference type="EMBL" id="TKA60934.1"/>
    </source>
</evidence>
<dbReference type="Proteomes" id="UP000308768">
    <property type="component" value="Unassembled WGS sequence"/>
</dbReference>
<proteinExistence type="predicted"/>
<gene>
    <name evidence="3" type="ORF">B0A49_09602</name>
</gene>
<feature type="non-terminal residue" evidence="3">
    <location>
        <position position="305"/>
    </location>
</feature>
<dbReference type="OrthoDB" id="995477at2759"/>
<name>A0A4U0WDV9_9PEZI</name>
<evidence type="ECO:0000259" key="2">
    <source>
        <dbReference type="Pfam" id="PF14632"/>
    </source>
</evidence>
<feature type="compositionally biased region" description="Acidic residues" evidence="1">
    <location>
        <begin position="90"/>
        <end position="103"/>
    </location>
</feature>
<feature type="domain" description="Spt6 acidic N-terminal" evidence="2">
    <location>
        <begin position="42"/>
        <end position="130"/>
    </location>
</feature>
<dbReference type="EMBL" id="NAJN01001840">
    <property type="protein sequence ID" value="TKA60934.1"/>
    <property type="molecule type" value="Genomic_DNA"/>
</dbReference>
<dbReference type="InterPro" id="IPR023319">
    <property type="entry name" value="Tex-like_HTH_dom_sf"/>
</dbReference>
<sequence>MSTSNLLDIAAELGSEEEDEDFDEETGEARRRTNGTNGALDDSSEEEDDDDNEEEARAIREGFIVDEDEDEEEQHRRRREKKKRRRAEREEEEAVLDEEDLDLIGEANPEYQRREPPRPKFKRLKQGHKEDRANNEPRGMFSDDEDDVADNYDDRRAAANDPFGGDEFADFIEEDDPDDDGRDQDKDDAEVRRPARKGPGGIADMQSTGLDEASLEDMRAAFGDGTEYDWALEQEAVDEDQHERDKVLELKDVFEPSQLIDRMLTDEDNEIRNLDVPERFQIARKIYKQPELSDEEAAARAREES</sequence>
<feature type="compositionally biased region" description="Acidic residues" evidence="1">
    <location>
        <begin position="42"/>
        <end position="54"/>
    </location>
</feature>
<dbReference type="PANTHER" id="PTHR10145:SF6">
    <property type="entry name" value="TRANSCRIPTION ELONGATION FACTOR SPT6"/>
    <property type="match status" value="1"/>
</dbReference>
<dbReference type="STRING" id="331657.A0A4U0WDV9"/>
<feature type="compositionally biased region" description="Basic residues" evidence="1">
    <location>
        <begin position="76"/>
        <end position="86"/>
    </location>
</feature>
<evidence type="ECO:0000313" key="4">
    <source>
        <dbReference type="Proteomes" id="UP000308768"/>
    </source>
</evidence>
<dbReference type="GO" id="GO:0034728">
    <property type="term" value="P:nucleosome organization"/>
    <property type="evidence" value="ECO:0007669"/>
    <property type="project" value="TreeGrafter"/>
</dbReference>
<dbReference type="Gene3D" id="1.10.10.650">
    <property type="entry name" value="RuvA domain 2-like"/>
    <property type="match status" value="1"/>
</dbReference>
<protein>
    <recommendedName>
        <fullName evidence="2">Spt6 acidic N-terminal domain-containing protein</fullName>
    </recommendedName>
</protein>
<dbReference type="GO" id="GO:0031491">
    <property type="term" value="F:nucleosome binding"/>
    <property type="evidence" value="ECO:0007669"/>
    <property type="project" value="TreeGrafter"/>
</dbReference>
<feature type="compositionally biased region" description="Basic and acidic residues" evidence="1">
    <location>
        <begin position="183"/>
        <end position="193"/>
    </location>
</feature>
<evidence type="ECO:0000256" key="1">
    <source>
        <dbReference type="SAM" id="MobiDB-lite"/>
    </source>
</evidence>
<dbReference type="Gene3D" id="1.10.150.850">
    <property type="entry name" value="Spt6, helix-hairpin-helix domain"/>
    <property type="match status" value="1"/>
</dbReference>
<reference evidence="3 4" key="1">
    <citation type="submission" date="2017-03" db="EMBL/GenBank/DDBJ databases">
        <title>Genomes of endolithic fungi from Antarctica.</title>
        <authorList>
            <person name="Coleine C."/>
            <person name="Masonjones S."/>
            <person name="Stajich J.E."/>
        </authorList>
    </citation>
    <scope>NUCLEOTIDE SEQUENCE [LARGE SCALE GENOMIC DNA]</scope>
    <source>
        <strain evidence="3 4">CCFEE 5187</strain>
    </source>
</reference>
<accession>A0A4U0WDV9</accession>
<feature type="region of interest" description="Disordered" evidence="1">
    <location>
        <begin position="1"/>
        <end position="211"/>
    </location>
</feature>
<dbReference type="Pfam" id="PF14632">
    <property type="entry name" value="SPT6_acidic"/>
    <property type="match status" value="1"/>
</dbReference>
<comment type="caution">
    <text evidence="3">The sequence shown here is derived from an EMBL/GenBank/DDBJ whole genome shotgun (WGS) entry which is preliminary data.</text>
</comment>